<evidence type="ECO:0000256" key="1">
    <source>
        <dbReference type="ARBA" id="ARBA00005432"/>
    </source>
</evidence>
<comment type="catalytic activity">
    <reaction evidence="4">
        <text>n isopentenyl diphosphate + (2E,6E)-farnesyl diphosphate = a di-trans,poly-cis-polyprenyl diphosphate + n diphosphate</text>
        <dbReference type="Rhea" id="RHEA:53008"/>
        <dbReference type="Rhea" id="RHEA-COMP:19494"/>
        <dbReference type="ChEBI" id="CHEBI:33019"/>
        <dbReference type="ChEBI" id="CHEBI:128769"/>
        <dbReference type="ChEBI" id="CHEBI:136960"/>
        <dbReference type="ChEBI" id="CHEBI:175763"/>
        <dbReference type="EC" id="2.5.1.87"/>
    </reaction>
</comment>
<evidence type="ECO:0000256" key="4">
    <source>
        <dbReference type="ARBA" id="ARBA00047353"/>
    </source>
</evidence>
<comment type="similarity">
    <text evidence="1">Belongs to the UPP synthase family.</text>
</comment>
<dbReference type="PANTHER" id="PTHR10291:SF43">
    <property type="entry name" value="DEHYDRODOLICHYL DIPHOSPHATE SYNTHASE COMPLEX SUBUNIT DHDDS"/>
    <property type="match status" value="1"/>
</dbReference>
<dbReference type="GO" id="GO:1904423">
    <property type="term" value="C:dehydrodolichyl diphosphate synthase complex"/>
    <property type="evidence" value="ECO:0007669"/>
    <property type="project" value="TreeGrafter"/>
</dbReference>
<dbReference type="Ensembl" id="ENSSGRT00000017251.1">
    <property type="protein sequence ID" value="ENSSGRP00000015930.1"/>
    <property type="gene ID" value="ENSSGRG00000009835.1"/>
</dbReference>
<dbReference type="EC" id="2.5.1.87" evidence="2"/>
<sequence length="68" mass="7865">MSWIRERQLSFLERLTANILKAGPMPKHVAFIMDGNRRFAQKAHVERQEGHSQGFEKLAEVSMQIITV</sequence>
<protein>
    <recommendedName>
        <fullName evidence="2">ditrans,polycis-polyprenyl diphosphate synthase [(2E,6E)-farnesyldiphosphate specific]</fullName>
        <ecNumber evidence="2">2.5.1.87</ecNumber>
    </recommendedName>
</protein>
<keyword evidence="3" id="KW-0808">Transferase</keyword>
<evidence type="ECO:0000256" key="3">
    <source>
        <dbReference type="ARBA" id="ARBA00022679"/>
    </source>
</evidence>
<dbReference type="Gene3D" id="3.40.1180.10">
    <property type="entry name" value="Decaprenyl diphosphate synthase-like"/>
    <property type="match status" value="1"/>
</dbReference>
<accession>A0A672KYU3</accession>
<reference evidence="5" key="1">
    <citation type="submission" date="2025-08" db="UniProtKB">
        <authorList>
            <consortium name="Ensembl"/>
        </authorList>
    </citation>
    <scope>IDENTIFICATION</scope>
</reference>
<evidence type="ECO:0000313" key="5">
    <source>
        <dbReference type="Ensembl" id="ENSSGRP00000015930.1"/>
    </source>
</evidence>
<proteinExistence type="inferred from homology"/>
<name>A0A672KYU3_SINGR</name>
<dbReference type="InterPro" id="IPR001441">
    <property type="entry name" value="UPP_synth-like"/>
</dbReference>
<dbReference type="PANTHER" id="PTHR10291">
    <property type="entry name" value="DEHYDRODOLICHYL DIPHOSPHATE SYNTHASE FAMILY MEMBER"/>
    <property type="match status" value="1"/>
</dbReference>
<organism evidence="5 6">
    <name type="scientific">Sinocyclocheilus grahami</name>
    <name type="common">Dianchi golden-line fish</name>
    <name type="synonym">Barbus grahami</name>
    <dbReference type="NCBI Taxonomy" id="75366"/>
    <lineage>
        <taxon>Eukaryota</taxon>
        <taxon>Metazoa</taxon>
        <taxon>Chordata</taxon>
        <taxon>Craniata</taxon>
        <taxon>Vertebrata</taxon>
        <taxon>Euteleostomi</taxon>
        <taxon>Actinopterygii</taxon>
        <taxon>Neopterygii</taxon>
        <taxon>Teleostei</taxon>
        <taxon>Ostariophysi</taxon>
        <taxon>Cypriniformes</taxon>
        <taxon>Cyprinidae</taxon>
        <taxon>Cyprininae</taxon>
        <taxon>Sinocyclocheilus</taxon>
    </lineage>
</organism>
<dbReference type="InParanoid" id="A0A672KYU3"/>
<dbReference type="InterPro" id="IPR036424">
    <property type="entry name" value="UPP_synth-like_sf"/>
</dbReference>
<dbReference type="Proteomes" id="UP000472262">
    <property type="component" value="Unassembled WGS sequence"/>
</dbReference>
<dbReference type="Pfam" id="PF01255">
    <property type="entry name" value="Prenyltransf"/>
    <property type="match status" value="1"/>
</dbReference>
<reference evidence="5" key="2">
    <citation type="submission" date="2025-09" db="UniProtKB">
        <authorList>
            <consortium name="Ensembl"/>
        </authorList>
    </citation>
    <scope>IDENTIFICATION</scope>
</reference>
<dbReference type="AlphaFoldDB" id="A0A672KYU3"/>
<evidence type="ECO:0000256" key="2">
    <source>
        <dbReference type="ARBA" id="ARBA00012596"/>
    </source>
</evidence>
<dbReference type="GO" id="GO:0016094">
    <property type="term" value="P:polyprenol biosynthetic process"/>
    <property type="evidence" value="ECO:0007669"/>
    <property type="project" value="TreeGrafter"/>
</dbReference>
<dbReference type="GO" id="GO:0045547">
    <property type="term" value="F:ditrans,polycis-polyprenyl diphosphate synthase [(2E,6E)-farnesyl diphosphate specific] activity"/>
    <property type="evidence" value="ECO:0007669"/>
    <property type="project" value="UniProtKB-EC"/>
</dbReference>
<dbReference type="GO" id="GO:0005783">
    <property type="term" value="C:endoplasmic reticulum"/>
    <property type="evidence" value="ECO:0007669"/>
    <property type="project" value="TreeGrafter"/>
</dbReference>
<dbReference type="SUPFAM" id="SSF64005">
    <property type="entry name" value="Undecaprenyl diphosphate synthase"/>
    <property type="match status" value="1"/>
</dbReference>
<keyword evidence="6" id="KW-1185">Reference proteome</keyword>
<evidence type="ECO:0000313" key="6">
    <source>
        <dbReference type="Proteomes" id="UP000472262"/>
    </source>
</evidence>